<evidence type="ECO:0000259" key="8">
    <source>
        <dbReference type="Pfam" id="PF01435"/>
    </source>
</evidence>
<name>A0AAD7JWI5_9AGAR</name>
<evidence type="ECO:0000256" key="4">
    <source>
        <dbReference type="ARBA" id="ARBA00022801"/>
    </source>
</evidence>
<keyword evidence="3" id="KW-0479">Metal-binding</keyword>
<keyword evidence="2" id="KW-0645">Protease</keyword>
<dbReference type="GO" id="GO:0005743">
    <property type="term" value="C:mitochondrial inner membrane"/>
    <property type="evidence" value="ECO:0007669"/>
    <property type="project" value="TreeGrafter"/>
</dbReference>
<dbReference type="Pfam" id="PF01435">
    <property type="entry name" value="Peptidase_M48"/>
    <property type="match status" value="1"/>
</dbReference>
<dbReference type="GO" id="GO:0046872">
    <property type="term" value="F:metal ion binding"/>
    <property type="evidence" value="ECO:0007669"/>
    <property type="project" value="UniProtKB-KW"/>
</dbReference>
<dbReference type="GO" id="GO:0034982">
    <property type="term" value="P:mitochondrial protein processing"/>
    <property type="evidence" value="ECO:0007669"/>
    <property type="project" value="TreeGrafter"/>
</dbReference>
<dbReference type="PANTHER" id="PTHR22726:SF18">
    <property type="entry name" value="PEPTIDASE M48 DOMAIN-CONTAINING PROTEIN"/>
    <property type="match status" value="1"/>
</dbReference>
<protein>
    <recommendedName>
        <fullName evidence="8">Peptidase M48 domain-containing protein</fullName>
    </recommendedName>
</protein>
<reference evidence="9" key="1">
    <citation type="submission" date="2023-03" db="EMBL/GenBank/DDBJ databases">
        <title>Massive genome expansion in bonnet fungi (Mycena s.s.) driven by repeated elements and novel gene families across ecological guilds.</title>
        <authorList>
            <consortium name="Lawrence Berkeley National Laboratory"/>
            <person name="Harder C.B."/>
            <person name="Miyauchi S."/>
            <person name="Viragh M."/>
            <person name="Kuo A."/>
            <person name="Thoen E."/>
            <person name="Andreopoulos B."/>
            <person name="Lu D."/>
            <person name="Skrede I."/>
            <person name="Drula E."/>
            <person name="Henrissat B."/>
            <person name="Morin E."/>
            <person name="Kohler A."/>
            <person name="Barry K."/>
            <person name="LaButti K."/>
            <person name="Morin E."/>
            <person name="Salamov A."/>
            <person name="Lipzen A."/>
            <person name="Mereny Z."/>
            <person name="Hegedus B."/>
            <person name="Baldrian P."/>
            <person name="Stursova M."/>
            <person name="Weitz H."/>
            <person name="Taylor A."/>
            <person name="Grigoriev I.V."/>
            <person name="Nagy L.G."/>
            <person name="Martin F."/>
            <person name="Kauserud H."/>
        </authorList>
    </citation>
    <scope>NUCLEOTIDE SEQUENCE</scope>
    <source>
        <strain evidence="9">CBHHK182m</strain>
    </source>
</reference>
<comment type="cofactor">
    <cofactor evidence="1">
        <name>Zn(2+)</name>
        <dbReference type="ChEBI" id="CHEBI:29105"/>
    </cofactor>
</comment>
<dbReference type="PANTHER" id="PTHR22726">
    <property type="entry name" value="METALLOENDOPEPTIDASE OMA1"/>
    <property type="match status" value="1"/>
</dbReference>
<keyword evidence="5" id="KW-0862">Zinc</keyword>
<feature type="domain" description="Peptidase M48" evidence="8">
    <location>
        <begin position="290"/>
        <end position="540"/>
    </location>
</feature>
<accession>A0AAD7JWI5</accession>
<keyword evidence="7" id="KW-0812">Transmembrane</keyword>
<evidence type="ECO:0000256" key="6">
    <source>
        <dbReference type="ARBA" id="ARBA00023049"/>
    </source>
</evidence>
<proteinExistence type="predicted"/>
<dbReference type="AlphaFoldDB" id="A0AAD7JWI5"/>
<dbReference type="GO" id="GO:0004222">
    <property type="term" value="F:metalloendopeptidase activity"/>
    <property type="evidence" value="ECO:0007669"/>
    <property type="project" value="InterPro"/>
</dbReference>
<feature type="transmembrane region" description="Helical" evidence="7">
    <location>
        <begin position="140"/>
        <end position="161"/>
    </location>
</feature>
<dbReference type="EMBL" id="JARKIB010000013">
    <property type="protein sequence ID" value="KAJ7773285.1"/>
    <property type="molecule type" value="Genomic_DNA"/>
</dbReference>
<dbReference type="InterPro" id="IPR051156">
    <property type="entry name" value="Mito/Outer_Membr_Metalloprot"/>
</dbReference>
<dbReference type="Proteomes" id="UP001215598">
    <property type="component" value="Unassembled WGS sequence"/>
</dbReference>
<evidence type="ECO:0000256" key="3">
    <source>
        <dbReference type="ARBA" id="ARBA00022723"/>
    </source>
</evidence>
<evidence type="ECO:0000313" key="9">
    <source>
        <dbReference type="EMBL" id="KAJ7773285.1"/>
    </source>
</evidence>
<keyword evidence="10" id="KW-1185">Reference proteome</keyword>
<evidence type="ECO:0000256" key="1">
    <source>
        <dbReference type="ARBA" id="ARBA00001947"/>
    </source>
</evidence>
<keyword evidence="6" id="KW-0482">Metalloprotease</keyword>
<dbReference type="GO" id="GO:0006515">
    <property type="term" value="P:protein quality control for misfolded or incompletely synthesized proteins"/>
    <property type="evidence" value="ECO:0007669"/>
    <property type="project" value="TreeGrafter"/>
</dbReference>
<keyword evidence="7" id="KW-1133">Transmembrane helix</keyword>
<dbReference type="InterPro" id="IPR001915">
    <property type="entry name" value="Peptidase_M48"/>
</dbReference>
<evidence type="ECO:0000256" key="7">
    <source>
        <dbReference type="SAM" id="Phobius"/>
    </source>
</evidence>
<evidence type="ECO:0000256" key="2">
    <source>
        <dbReference type="ARBA" id="ARBA00022670"/>
    </source>
</evidence>
<comment type="caution">
    <text evidence="9">The sequence shown here is derived from an EMBL/GenBank/DDBJ whole genome shotgun (WGS) entry which is preliminary data.</text>
</comment>
<sequence length="569" mass="62229">MLRLSTRKILCPQIPARPLSTLVRSQQPLRSLRNPQYIGGSRILPTSSHASVLSRLGTSAFHSTPSRKGAPLIPLLAVLKASATMELVRTAGRVVLTVVPVLLFKNHKTRRHLKYAALHGVPVSEEKSKMLLQKIKHRTLLFHLLFFIPGLLFWSTILASLERTPLTGRWRLIILSPEEEDEIAAQLAGPGWYQAVGEILSQDGPAQLIPPTDWRYGWVRDTLRELERTIPTLINEQEICQDWSSGGYDDVPLPPPAEYPLRPRPRASEYLRMWCDHMCSNRPIVPPPHSIPGPPYSLLVVDKPDASNAFSYGFGPDGGGGIVVYSGFLDEILARAPAENEVAAPPPEAPSSWLSSLVGGIFNSAPPPPTNSVPTPSQTAELAVLLSHELAHLVLSHHLETLSSATIIIPGIMSIFSDVVRVVIFPFTMMFGPFVNDAVAQLGKVGSGELEKVGEYCTSVKQEIEADVVSARLLAHAGYDARKAITFWENRSSNAAAECSSAVAATERKTQGAGAGSFVHNITGSRHPVSDVRVNSLKEELLRWETERRADLLKRSVPPEESSIVLPLA</sequence>
<evidence type="ECO:0000256" key="5">
    <source>
        <dbReference type="ARBA" id="ARBA00022833"/>
    </source>
</evidence>
<evidence type="ECO:0000313" key="10">
    <source>
        <dbReference type="Proteomes" id="UP001215598"/>
    </source>
</evidence>
<keyword evidence="7" id="KW-0472">Membrane</keyword>
<gene>
    <name evidence="9" type="ORF">B0H16DRAFT_1511747</name>
</gene>
<organism evidence="9 10">
    <name type="scientific">Mycena metata</name>
    <dbReference type="NCBI Taxonomy" id="1033252"/>
    <lineage>
        <taxon>Eukaryota</taxon>
        <taxon>Fungi</taxon>
        <taxon>Dikarya</taxon>
        <taxon>Basidiomycota</taxon>
        <taxon>Agaricomycotina</taxon>
        <taxon>Agaricomycetes</taxon>
        <taxon>Agaricomycetidae</taxon>
        <taxon>Agaricales</taxon>
        <taxon>Marasmiineae</taxon>
        <taxon>Mycenaceae</taxon>
        <taxon>Mycena</taxon>
    </lineage>
</organism>
<keyword evidence="4" id="KW-0378">Hydrolase</keyword>